<organism evidence="1 2">
    <name type="scientific">Suillus discolor</name>
    <dbReference type="NCBI Taxonomy" id="1912936"/>
    <lineage>
        <taxon>Eukaryota</taxon>
        <taxon>Fungi</taxon>
        <taxon>Dikarya</taxon>
        <taxon>Basidiomycota</taxon>
        <taxon>Agaricomycotina</taxon>
        <taxon>Agaricomycetes</taxon>
        <taxon>Agaricomycetidae</taxon>
        <taxon>Boletales</taxon>
        <taxon>Suillineae</taxon>
        <taxon>Suillaceae</taxon>
        <taxon>Suillus</taxon>
    </lineage>
</organism>
<dbReference type="EMBL" id="JABBWM010000120">
    <property type="protein sequence ID" value="KAG2088550.1"/>
    <property type="molecule type" value="Genomic_DNA"/>
</dbReference>
<gene>
    <name evidence="1" type="ORF">F5147DRAFT_789379</name>
</gene>
<evidence type="ECO:0000313" key="2">
    <source>
        <dbReference type="Proteomes" id="UP000823399"/>
    </source>
</evidence>
<dbReference type="Proteomes" id="UP000823399">
    <property type="component" value="Unassembled WGS sequence"/>
</dbReference>
<dbReference type="AlphaFoldDB" id="A0A9P7ESI2"/>
<sequence length="357" mass="38683">MAGACASLPPNSLTQAFTLESKLPSPSPHNGKRLRSPAIKLLYSSVHAWVEIAIAIAIAPQRQAPALACHQTPLPKRSRLGRNCHRHRPTMASACARPPSNSFTQAFTLGSKLPSPSPHNGKRLRSPAIKLLYSSVHAWVEIAIAIAIAPQRQAPALACHQTPLPKRSRLGRNCHRHRPTMASACARPPSNSFTQAFTLGSKLPSPSPHNGKRLRSPAIKLLYSSVHAWVEIAIAIAPQRQAPALACHPTLLPKRPSVHACVEIAITIASQRRVLALACCLILTQASALGRGTSSSPPPQRRASVPASRLFTVAKELYDRPRGVELLRSSPERSALCQLPPLGLLYRNQHPPSRRHK</sequence>
<name>A0A9P7ESI2_9AGAM</name>
<comment type="caution">
    <text evidence="1">The sequence shown here is derived from an EMBL/GenBank/DDBJ whole genome shotgun (WGS) entry which is preliminary data.</text>
</comment>
<evidence type="ECO:0000313" key="1">
    <source>
        <dbReference type="EMBL" id="KAG2088550.1"/>
    </source>
</evidence>
<dbReference type="GeneID" id="64705275"/>
<dbReference type="RefSeq" id="XP_041285576.1">
    <property type="nucleotide sequence ID" value="XM_041443016.1"/>
</dbReference>
<proteinExistence type="predicted"/>
<accession>A0A9P7ESI2</accession>
<dbReference type="OrthoDB" id="10567611at2759"/>
<protein>
    <submittedName>
        <fullName evidence="1">Uncharacterized protein</fullName>
    </submittedName>
</protein>
<reference evidence="1" key="1">
    <citation type="journal article" date="2020" name="New Phytol.">
        <title>Comparative genomics reveals dynamic genome evolution in host specialist ectomycorrhizal fungi.</title>
        <authorList>
            <person name="Lofgren L.A."/>
            <person name="Nguyen N.H."/>
            <person name="Vilgalys R."/>
            <person name="Ruytinx J."/>
            <person name="Liao H.L."/>
            <person name="Branco S."/>
            <person name="Kuo A."/>
            <person name="LaButti K."/>
            <person name="Lipzen A."/>
            <person name="Andreopoulos W."/>
            <person name="Pangilinan J."/>
            <person name="Riley R."/>
            <person name="Hundley H."/>
            <person name="Na H."/>
            <person name="Barry K."/>
            <person name="Grigoriev I.V."/>
            <person name="Stajich J.E."/>
            <person name="Kennedy P.G."/>
        </authorList>
    </citation>
    <scope>NUCLEOTIDE SEQUENCE</scope>
    <source>
        <strain evidence="1">FC423</strain>
    </source>
</reference>
<keyword evidence="2" id="KW-1185">Reference proteome</keyword>